<evidence type="ECO:0000259" key="9">
    <source>
        <dbReference type="PROSITE" id="PS50011"/>
    </source>
</evidence>
<dbReference type="InterPro" id="IPR008271">
    <property type="entry name" value="Ser/Thr_kinase_AS"/>
</dbReference>
<dbReference type="InterPro" id="IPR001245">
    <property type="entry name" value="Ser-Thr/Tyr_kinase_cat_dom"/>
</dbReference>
<keyword evidence="8" id="KW-0812">Transmembrane</keyword>
<feature type="compositionally biased region" description="Basic and acidic residues" evidence="7">
    <location>
        <begin position="22"/>
        <end position="32"/>
    </location>
</feature>
<feature type="domain" description="Protein kinase" evidence="9">
    <location>
        <begin position="618"/>
        <end position="873"/>
    </location>
</feature>
<gene>
    <name evidence="10" type="ORF">HID58_008507</name>
</gene>
<keyword evidence="11" id="KW-1185">Reference proteome</keyword>
<evidence type="ECO:0000256" key="6">
    <source>
        <dbReference type="PROSITE-ProRule" id="PRU10141"/>
    </source>
</evidence>
<dbReference type="SUPFAM" id="SSF56112">
    <property type="entry name" value="Protein kinase-like (PK-like)"/>
    <property type="match status" value="1"/>
</dbReference>
<dbReference type="InterPro" id="IPR000719">
    <property type="entry name" value="Prot_kinase_dom"/>
</dbReference>
<evidence type="ECO:0000256" key="1">
    <source>
        <dbReference type="ARBA" id="ARBA00022527"/>
    </source>
</evidence>
<dbReference type="PROSITE" id="PS50011">
    <property type="entry name" value="PROTEIN_KINASE_DOM"/>
    <property type="match status" value="1"/>
</dbReference>
<keyword evidence="3 6" id="KW-0547">Nucleotide-binding</keyword>
<feature type="transmembrane region" description="Helical" evidence="8">
    <location>
        <begin position="1016"/>
        <end position="1035"/>
    </location>
</feature>
<feature type="compositionally biased region" description="Pro residues" evidence="7">
    <location>
        <begin position="970"/>
        <end position="987"/>
    </location>
</feature>
<dbReference type="InterPro" id="IPR017441">
    <property type="entry name" value="Protein_kinase_ATP_BS"/>
</dbReference>
<dbReference type="SMART" id="SM00220">
    <property type="entry name" value="S_TKc"/>
    <property type="match status" value="1"/>
</dbReference>
<dbReference type="InterPro" id="IPR009631">
    <property type="entry name" value="CGLD27-like"/>
</dbReference>
<dbReference type="PROSITE" id="PS00108">
    <property type="entry name" value="PROTEIN_KINASE_ST"/>
    <property type="match status" value="1"/>
</dbReference>
<dbReference type="PANTHER" id="PTHR44329:SF302">
    <property type="entry name" value="SERINE_THREONINE-PROTEIN KINASE SIS8-RELATED"/>
    <property type="match status" value="1"/>
</dbReference>
<evidence type="ECO:0000256" key="2">
    <source>
        <dbReference type="ARBA" id="ARBA00022679"/>
    </source>
</evidence>
<feature type="region of interest" description="Disordered" evidence="7">
    <location>
        <begin position="946"/>
        <end position="988"/>
    </location>
</feature>
<dbReference type="Pfam" id="PF07714">
    <property type="entry name" value="PK_Tyr_Ser-Thr"/>
    <property type="match status" value="1"/>
</dbReference>
<accession>A0ABQ8DSD2</accession>
<feature type="region of interest" description="Disordered" evidence="7">
    <location>
        <begin position="13"/>
        <end position="61"/>
    </location>
</feature>
<feature type="compositionally biased region" description="Low complexity" evidence="7">
    <location>
        <begin position="40"/>
        <end position="58"/>
    </location>
</feature>
<dbReference type="InterPro" id="IPR011009">
    <property type="entry name" value="Kinase-like_dom_sf"/>
</dbReference>
<dbReference type="Gene3D" id="3.30.200.20">
    <property type="entry name" value="Phosphorylase Kinase, domain 1"/>
    <property type="match status" value="1"/>
</dbReference>
<evidence type="ECO:0000256" key="8">
    <source>
        <dbReference type="SAM" id="Phobius"/>
    </source>
</evidence>
<dbReference type="Pfam" id="PF14381">
    <property type="entry name" value="EDR1_CTR1_ARMC3_pept"/>
    <property type="match status" value="1"/>
</dbReference>
<keyword evidence="8" id="KW-0472">Membrane</keyword>
<dbReference type="EMBL" id="JAGKQM010000003">
    <property type="protein sequence ID" value="KAH0931390.1"/>
    <property type="molecule type" value="Genomic_DNA"/>
</dbReference>
<dbReference type="Gene3D" id="1.10.510.10">
    <property type="entry name" value="Transferase(Phosphotransferase) domain 1"/>
    <property type="match status" value="1"/>
</dbReference>
<dbReference type="InterPro" id="IPR051681">
    <property type="entry name" value="Ser/Thr_Kinases-Pseudokinases"/>
</dbReference>
<evidence type="ECO:0000256" key="3">
    <source>
        <dbReference type="ARBA" id="ARBA00022741"/>
    </source>
</evidence>
<dbReference type="PANTHER" id="PTHR44329">
    <property type="entry name" value="SERINE/THREONINE-PROTEIN KINASE TNNI3K-RELATED"/>
    <property type="match status" value="1"/>
</dbReference>
<keyword evidence="1" id="KW-0723">Serine/threonine-protein kinase</keyword>
<sequence length="1237" mass="137071">MPKMKHLLRKLHIGGSSSNGFGDHHHRLDDSTRPMIDPTSIRSSSPYPASTSSVSSSSGFGNAAATLPRLETFEPAGRDMAAAVDGIDFGLMEEEYQVQLAMAISVSDPDPRENADTAQLDAAKRISLGVKAPVTNADSAVDFLSLRYWGHKVINYDQKVRDGFYDVYGVTSNSLSQGKMPLLVDLQAISVSDDVDYEVVLVNRLIDPGLQELERRVSVLSLECPDFARGQVSSDLTQKIADIVVEQMGGPVENADEALRRWKHRSYELRNSLNTTVIPLGRVSFGLARHRALLFKVLADRIDLPCMLVKGSYYTGTDDGAVNLIKLDDKSEYIIDLMGAPGALIPSEVPSSFLPVSGTDTRVFPDDLDTLQHSCFVPEKEIVTPAFSVLEETDSRNSGIVANLFNGSHEENSDRCAVEKHQTERFEHDFGKLMQSQQISGENLPPFPGKPTCAQKVKVKNVSKYVISAAKNPEFAQKLHAVLLESGASPPPDLFMDVNPQNLREKSFLQDFWQESSNSMNSAVPRNPEKVGDQLAEQMRESERNPTALQMSAVCTSGEVDFSMKKTFEVDNMGKVSSPEKMEIDTADGEPSVCDSHDQGINPFLGEAAKWEIMWEDLQIGERIGIGSYGEVYRAEWNGTEVAVKKFLDQDFSGDALTQFRSEIEIMLRLRHPNVVLFMGAVTRPPNFSILTEFLPRGSLYRLLHRPNYQLDEKRRMRMALDVAKGMNYLHTSHPTVVHRDLKSPNLLVDKNWVVKVCDFGLSRMKHHTYLSSKSTAGTPEWMAPEVLRNEPANEKCDVYSFGVILWELATSRIPWKGLNPMQVVGAVGFQNRRLEITDDIDPTVAQIIRDCWQTEPHLRPSFTQLMRSLKRLQGLNISNRGNTSETLLTLVKVTMKVKKKDDDMTFKGNGEKPAMAAATVLRHFTPISSSSLKPSSRHHRRFLHHSLFPKPPPHSPPSLLKFGAENSEPQPPPSLPETDCPVPPEQQPINEYQSLSSSFPFSWASGELVEYSSRLFITGASFAFFVGLPVSWFGSVGPEYEPVKRILAASSSGIFVVTLAVVRMYLGWAYVGNRLLSATVKPVLTRLKNTLVILGLSLILVVNLGNSPIASSYKTYKDPRDRSSMPIPGAYNDETARTFEPEAFCGEPSSDEPSSDLLSVPSTEYHWSFKVPKFGNGVMIHKCEFRSRLGTANIEIDTLSTTAILCDGHVCEYAARGEAGRAVDALVTATAQSFAP</sequence>
<dbReference type="Proteomes" id="UP000824890">
    <property type="component" value="Unassembled WGS sequence"/>
</dbReference>
<comment type="caution">
    <text evidence="10">The sequence shown here is derived from an EMBL/GenBank/DDBJ whole genome shotgun (WGS) entry which is preliminary data.</text>
</comment>
<evidence type="ECO:0000256" key="7">
    <source>
        <dbReference type="SAM" id="MobiDB-lite"/>
    </source>
</evidence>
<feature type="binding site" evidence="6">
    <location>
        <position position="646"/>
    </location>
    <ligand>
        <name>ATP</name>
        <dbReference type="ChEBI" id="CHEBI:30616"/>
    </ligand>
</feature>
<protein>
    <recommendedName>
        <fullName evidence="9">Protein kinase domain-containing protein</fullName>
    </recommendedName>
</protein>
<proteinExistence type="predicted"/>
<reference evidence="10 11" key="1">
    <citation type="submission" date="2021-05" db="EMBL/GenBank/DDBJ databases">
        <title>Genome Assembly of Synthetic Allotetraploid Brassica napus Reveals Homoeologous Exchanges between Subgenomes.</title>
        <authorList>
            <person name="Davis J.T."/>
        </authorList>
    </citation>
    <scope>NUCLEOTIDE SEQUENCE [LARGE SCALE GENOMIC DNA]</scope>
    <source>
        <strain evidence="11">cv. Da-Ae</strain>
        <tissue evidence="10">Seedling</tissue>
    </source>
</reference>
<keyword evidence="2" id="KW-0808">Transferase</keyword>
<keyword evidence="8" id="KW-1133">Transmembrane helix</keyword>
<evidence type="ECO:0000313" key="10">
    <source>
        <dbReference type="EMBL" id="KAH0931390.1"/>
    </source>
</evidence>
<evidence type="ECO:0000256" key="5">
    <source>
        <dbReference type="ARBA" id="ARBA00022840"/>
    </source>
</evidence>
<dbReference type="CDD" id="cd13999">
    <property type="entry name" value="STKc_MAP3K-like"/>
    <property type="match status" value="1"/>
</dbReference>
<feature type="transmembrane region" description="Helical" evidence="8">
    <location>
        <begin position="1047"/>
        <end position="1072"/>
    </location>
</feature>
<feature type="transmembrane region" description="Helical" evidence="8">
    <location>
        <begin position="1092"/>
        <end position="1114"/>
    </location>
</feature>
<dbReference type="Pfam" id="PF06799">
    <property type="entry name" value="CGLD27-like"/>
    <property type="match status" value="1"/>
</dbReference>
<evidence type="ECO:0000313" key="11">
    <source>
        <dbReference type="Proteomes" id="UP000824890"/>
    </source>
</evidence>
<dbReference type="PRINTS" id="PR00109">
    <property type="entry name" value="TYRKINASE"/>
</dbReference>
<keyword evidence="5 6" id="KW-0067">ATP-binding</keyword>
<organism evidence="10 11">
    <name type="scientific">Brassica napus</name>
    <name type="common">Rape</name>
    <dbReference type="NCBI Taxonomy" id="3708"/>
    <lineage>
        <taxon>Eukaryota</taxon>
        <taxon>Viridiplantae</taxon>
        <taxon>Streptophyta</taxon>
        <taxon>Embryophyta</taxon>
        <taxon>Tracheophyta</taxon>
        <taxon>Spermatophyta</taxon>
        <taxon>Magnoliopsida</taxon>
        <taxon>eudicotyledons</taxon>
        <taxon>Gunneridae</taxon>
        <taxon>Pentapetalae</taxon>
        <taxon>rosids</taxon>
        <taxon>malvids</taxon>
        <taxon>Brassicales</taxon>
        <taxon>Brassicaceae</taxon>
        <taxon>Brassiceae</taxon>
        <taxon>Brassica</taxon>
    </lineage>
</organism>
<dbReference type="PROSITE" id="PS00107">
    <property type="entry name" value="PROTEIN_KINASE_ATP"/>
    <property type="match status" value="1"/>
</dbReference>
<name>A0ABQ8DSD2_BRANA</name>
<keyword evidence="4" id="KW-0418">Kinase</keyword>
<dbReference type="InterPro" id="IPR055164">
    <property type="entry name" value="EDR1/CTR1/ARMC3-like_pept-like"/>
</dbReference>
<evidence type="ECO:0000256" key="4">
    <source>
        <dbReference type="ARBA" id="ARBA00022777"/>
    </source>
</evidence>